<evidence type="ECO:0000313" key="4">
    <source>
        <dbReference type="Proteomes" id="UP000663864"/>
    </source>
</evidence>
<accession>A0A815A429</accession>
<dbReference type="Proteomes" id="UP000663836">
    <property type="component" value="Unassembled WGS sequence"/>
</dbReference>
<keyword evidence="1" id="KW-0175">Coiled coil</keyword>
<dbReference type="InterPro" id="IPR011049">
    <property type="entry name" value="Serralysin-like_metalloprot_C"/>
</dbReference>
<feature type="coiled-coil region" evidence="1">
    <location>
        <begin position="53"/>
        <end position="80"/>
    </location>
</feature>
<dbReference type="Proteomes" id="UP000663864">
    <property type="component" value="Unassembled WGS sequence"/>
</dbReference>
<reference evidence="2" key="1">
    <citation type="submission" date="2021-02" db="EMBL/GenBank/DDBJ databases">
        <authorList>
            <person name="Nowell W R."/>
        </authorList>
    </citation>
    <scope>NUCLEOTIDE SEQUENCE</scope>
</reference>
<dbReference type="AlphaFoldDB" id="A0A815A429"/>
<comment type="caution">
    <text evidence="2">The sequence shown here is derived from an EMBL/GenBank/DDBJ whole genome shotgun (WGS) entry which is preliminary data.</text>
</comment>
<evidence type="ECO:0008006" key="5">
    <source>
        <dbReference type="Google" id="ProtNLM"/>
    </source>
</evidence>
<gene>
    <name evidence="3" type="ORF">JBS370_LOCUS29448</name>
    <name evidence="2" type="ORF">ZHD862_LOCUS25459</name>
</gene>
<sequence>MGRKRTVTKHLNEEKENNNPCLEYANSTSDVATNCPLMAGQKRPIELVYSNTIDNKEIEIINLKKQCIDLKQRVEILEKACLLIPQHITSIENFFNDIIQISNNKNDVIMLNNNDFAMASNDDIAMVSNGDVITVNDDIIPGNNNGIVAANNNDNTVPENKNDGIVAANSNDNILPANKNDDIVAANNDDTIVPANNDDSVVTSNKNDDIVTVNNNDDKRGNVMTIFNIDDATLNSLKKETSTSTARSILKYLYPNPEMNFKLSNMNKVLNDAIIDLVQKAHPNELTTTAKIKHAMSNYFGLLNYRKKMKSTIPNKRV</sequence>
<proteinExistence type="predicted"/>
<evidence type="ECO:0000313" key="3">
    <source>
        <dbReference type="EMBL" id="CAF4058412.1"/>
    </source>
</evidence>
<dbReference type="EMBL" id="CAJNOT010001814">
    <property type="protein sequence ID" value="CAF1252365.1"/>
    <property type="molecule type" value="Genomic_DNA"/>
</dbReference>
<name>A0A815A429_9BILA</name>
<protein>
    <recommendedName>
        <fullName evidence="5">BEN domain-containing protein</fullName>
    </recommendedName>
</protein>
<organism evidence="2 4">
    <name type="scientific">Rotaria sordida</name>
    <dbReference type="NCBI Taxonomy" id="392033"/>
    <lineage>
        <taxon>Eukaryota</taxon>
        <taxon>Metazoa</taxon>
        <taxon>Spiralia</taxon>
        <taxon>Gnathifera</taxon>
        <taxon>Rotifera</taxon>
        <taxon>Eurotatoria</taxon>
        <taxon>Bdelloidea</taxon>
        <taxon>Philodinida</taxon>
        <taxon>Philodinidae</taxon>
        <taxon>Rotaria</taxon>
    </lineage>
</organism>
<evidence type="ECO:0000256" key="1">
    <source>
        <dbReference type="SAM" id="Coils"/>
    </source>
</evidence>
<dbReference type="EMBL" id="CAJOBD010006343">
    <property type="protein sequence ID" value="CAF4058412.1"/>
    <property type="molecule type" value="Genomic_DNA"/>
</dbReference>
<dbReference type="SUPFAM" id="SSF51120">
    <property type="entry name" value="beta-Roll"/>
    <property type="match status" value="1"/>
</dbReference>
<evidence type="ECO:0000313" key="2">
    <source>
        <dbReference type="EMBL" id="CAF1252365.1"/>
    </source>
</evidence>